<dbReference type="EMBL" id="KN833760">
    <property type="protein sequence ID" value="KIK20740.1"/>
    <property type="molecule type" value="Genomic_DNA"/>
</dbReference>
<evidence type="ECO:0000313" key="1">
    <source>
        <dbReference type="EMBL" id="KIK20740.1"/>
    </source>
</evidence>
<dbReference type="AlphaFoldDB" id="A0A0C9Y7R3"/>
<reference evidence="2" key="2">
    <citation type="submission" date="2015-01" db="EMBL/GenBank/DDBJ databases">
        <title>Evolutionary Origins and Diversification of the Mycorrhizal Mutualists.</title>
        <authorList>
            <consortium name="DOE Joint Genome Institute"/>
            <consortium name="Mycorrhizal Genomics Consortium"/>
            <person name="Kohler A."/>
            <person name="Kuo A."/>
            <person name="Nagy L.G."/>
            <person name="Floudas D."/>
            <person name="Copeland A."/>
            <person name="Barry K.W."/>
            <person name="Cichocki N."/>
            <person name="Veneault-Fourrey C."/>
            <person name="LaButti K."/>
            <person name="Lindquist E.A."/>
            <person name="Lipzen A."/>
            <person name="Lundell T."/>
            <person name="Morin E."/>
            <person name="Murat C."/>
            <person name="Riley R."/>
            <person name="Ohm R."/>
            <person name="Sun H."/>
            <person name="Tunlid A."/>
            <person name="Henrissat B."/>
            <person name="Grigoriev I.V."/>
            <person name="Hibbett D.S."/>
            <person name="Martin F."/>
        </authorList>
    </citation>
    <scope>NUCLEOTIDE SEQUENCE [LARGE SCALE GENOMIC DNA]</scope>
    <source>
        <strain evidence="2">441</strain>
    </source>
</reference>
<reference evidence="1 2" key="1">
    <citation type="submission" date="2014-04" db="EMBL/GenBank/DDBJ databases">
        <authorList>
            <consortium name="DOE Joint Genome Institute"/>
            <person name="Kuo A."/>
            <person name="Kohler A."/>
            <person name="Costa M.D."/>
            <person name="Nagy L.G."/>
            <person name="Floudas D."/>
            <person name="Copeland A."/>
            <person name="Barry K.W."/>
            <person name="Cichocki N."/>
            <person name="Veneault-Fourrey C."/>
            <person name="LaButti K."/>
            <person name="Lindquist E.A."/>
            <person name="Lipzen A."/>
            <person name="Lundell T."/>
            <person name="Morin E."/>
            <person name="Murat C."/>
            <person name="Sun H."/>
            <person name="Tunlid A."/>
            <person name="Henrissat B."/>
            <person name="Grigoriev I.V."/>
            <person name="Hibbett D.S."/>
            <person name="Martin F."/>
            <person name="Nordberg H.P."/>
            <person name="Cantor M.N."/>
            <person name="Hua S.X."/>
        </authorList>
    </citation>
    <scope>NUCLEOTIDE SEQUENCE [LARGE SCALE GENOMIC DNA]</scope>
    <source>
        <strain evidence="1 2">441</strain>
    </source>
</reference>
<evidence type="ECO:0000313" key="2">
    <source>
        <dbReference type="Proteomes" id="UP000054018"/>
    </source>
</evidence>
<protein>
    <submittedName>
        <fullName evidence="1">Uncharacterized protein</fullName>
    </submittedName>
</protein>
<feature type="non-terminal residue" evidence="1">
    <location>
        <position position="63"/>
    </location>
</feature>
<dbReference type="Proteomes" id="UP000054018">
    <property type="component" value="Unassembled WGS sequence"/>
</dbReference>
<name>A0A0C9Y7R3_9AGAM</name>
<accession>A0A0C9Y7R3</accession>
<gene>
    <name evidence="1" type="ORF">PISMIDRAFT_682149</name>
</gene>
<dbReference type="HOGENOM" id="CLU_2892155_0_0_1"/>
<sequence>MQVQISSPQGKKPSDVSISRQEEEVRILLVYICTCMDVDMIIINHFPDSVNSAISNVYTGKLL</sequence>
<organism evidence="1 2">
    <name type="scientific">Pisolithus microcarpus 441</name>
    <dbReference type="NCBI Taxonomy" id="765257"/>
    <lineage>
        <taxon>Eukaryota</taxon>
        <taxon>Fungi</taxon>
        <taxon>Dikarya</taxon>
        <taxon>Basidiomycota</taxon>
        <taxon>Agaricomycotina</taxon>
        <taxon>Agaricomycetes</taxon>
        <taxon>Agaricomycetidae</taxon>
        <taxon>Boletales</taxon>
        <taxon>Sclerodermatineae</taxon>
        <taxon>Pisolithaceae</taxon>
        <taxon>Pisolithus</taxon>
    </lineage>
</organism>
<proteinExistence type="predicted"/>
<keyword evidence="2" id="KW-1185">Reference proteome</keyword>